<dbReference type="EMBL" id="WNJL01000037">
    <property type="protein sequence ID" value="NDU43499.1"/>
    <property type="molecule type" value="Genomic_DNA"/>
</dbReference>
<gene>
    <name evidence="1" type="ORF">GL267_12930</name>
</gene>
<reference evidence="1" key="1">
    <citation type="submission" date="2019-11" db="EMBL/GenBank/DDBJ databases">
        <title>Acidithiobacillus ferrianus sp. nov.: a facultatively anaerobic and extremely acidophilic chemolithoautotroph.</title>
        <authorList>
            <person name="Norris P.R."/>
            <person name="Falagan C."/>
            <person name="Moya-Beltran A."/>
            <person name="Castro M."/>
            <person name="Quatrini R."/>
            <person name="Johnson D.B."/>
        </authorList>
    </citation>
    <scope>NUCLEOTIDE SEQUENCE [LARGE SCALE GENOMIC DNA]</scope>
    <source>
        <strain evidence="1">MG</strain>
    </source>
</reference>
<protein>
    <submittedName>
        <fullName evidence="1">Uncharacterized protein</fullName>
    </submittedName>
</protein>
<name>A0A845UBF3_9PROT</name>
<evidence type="ECO:0000313" key="1">
    <source>
        <dbReference type="EMBL" id="NDU43499.1"/>
    </source>
</evidence>
<organism evidence="1">
    <name type="scientific">Acidithiobacillus ferrianus</name>
    <dbReference type="NCBI Taxonomy" id="2678518"/>
    <lineage>
        <taxon>Bacteria</taxon>
        <taxon>Pseudomonadati</taxon>
        <taxon>Pseudomonadota</taxon>
        <taxon>Acidithiobacillia</taxon>
        <taxon>Acidithiobacillales</taxon>
        <taxon>Acidithiobacillaceae</taxon>
        <taxon>Acidithiobacillus</taxon>
    </lineage>
</organism>
<proteinExistence type="predicted"/>
<dbReference type="RefSeq" id="WP_163098685.1">
    <property type="nucleotide sequence ID" value="NZ_CP127523.1"/>
</dbReference>
<dbReference type="AlphaFoldDB" id="A0A845UBF3"/>
<sequence length="78" mass="8993">MSTRKLTYEIAGDIRDGKITLDDAMETWGHVFDRDDLEDVLASLDALRHEEDVDGEDIIVIRNDSWQRTWSEEDSPPS</sequence>
<comment type="caution">
    <text evidence="1">The sequence shown here is derived from an EMBL/GenBank/DDBJ whole genome shotgun (WGS) entry which is preliminary data.</text>
</comment>
<accession>A0A845UBF3</accession>